<sequence length="409" mass="44628">MEYVSPRQTSGPRPWSALPPELPGILAPAVPPLAAELMTLLPQQVPAYAAATEGRYWEKLARGVDIALARLVALPGTDEPALNEESRRLVSGLGTGEFREGRSMDSLLAAYRAGARLAFRVLSEECLDAGMSPAVTISLGESIWAYIDELSSVSAQAYAAELSAQAGLRERRHAELLETLLRGGADDVEIRRLATAADWRLPSRIAVVVLPTVAAARARLQLGATGLVVERDSEATALVAAPERPHQETRLLRMLARTEAVVGPPVEWSDAPHSHRVAQFLASRRARRTVHAPDEERAPLLADDHLTEVLMGVEPRLVGRLAARALAPLEAVSDRKRAVFEQTLLSWLRHRGQRAPMAAELGVHTQTVGYRVRRLRELFGDALDDPDERFRLEIALRGCRGLRPAHPGA</sequence>
<dbReference type="InterPro" id="IPR042070">
    <property type="entry name" value="PucR_C-HTH_sf"/>
</dbReference>
<feature type="domain" description="PucR-like N-terminal" evidence="2">
    <location>
        <begin position="15"/>
        <end position="181"/>
    </location>
</feature>
<accession>A0A7W7GQ00</accession>
<organism evidence="3 4">
    <name type="scientific">Micrococcus cohnii</name>
    <dbReference type="NCBI Taxonomy" id="993416"/>
    <lineage>
        <taxon>Bacteria</taxon>
        <taxon>Bacillati</taxon>
        <taxon>Actinomycetota</taxon>
        <taxon>Actinomycetes</taxon>
        <taxon>Micrococcales</taxon>
        <taxon>Micrococcaceae</taxon>
        <taxon>Micrococcus</taxon>
    </lineage>
</organism>
<dbReference type="PANTHER" id="PTHR33744">
    <property type="entry name" value="CARBOHYDRATE DIACID REGULATOR"/>
    <property type="match status" value="1"/>
</dbReference>
<evidence type="ECO:0000259" key="2">
    <source>
        <dbReference type="Pfam" id="PF25906"/>
    </source>
</evidence>
<dbReference type="AlphaFoldDB" id="A0A7W7GQ00"/>
<dbReference type="Gene3D" id="1.10.10.2840">
    <property type="entry name" value="PucR C-terminal helix-turn-helix domain"/>
    <property type="match status" value="1"/>
</dbReference>
<dbReference type="Proteomes" id="UP000540191">
    <property type="component" value="Unassembled WGS sequence"/>
</dbReference>
<evidence type="ECO:0008006" key="5">
    <source>
        <dbReference type="Google" id="ProtNLM"/>
    </source>
</evidence>
<comment type="caution">
    <text evidence="3">The sequence shown here is derived from an EMBL/GenBank/DDBJ whole genome shotgun (WGS) entry which is preliminary data.</text>
</comment>
<dbReference type="InterPro" id="IPR025736">
    <property type="entry name" value="PucR_C-HTH_dom"/>
</dbReference>
<feature type="domain" description="PucR C-terminal helix-turn-helix" evidence="1">
    <location>
        <begin position="342"/>
        <end position="397"/>
    </location>
</feature>
<dbReference type="InterPro" id="IPR058663">
    <property type="entry name" value="PucR-like_N"/>
</dbReference>
<reference evidence="3 4" key="1">
    <citation type="submission" date="2020-08" db="EMBL/GenBank/DDBJ databases">
        <title>Sequencing the genomes of 1000 actinobacteria strains.</title>
        <authorList>
            <person name="Klenk H.-P."/>
        </authorList>
    </citation>
    <scope>NUCLEOTIDE SEQUENCE [LARGE SCALE GENOMIC DNA]</scope>
    <source>
        <strain evidence="3 4">DSM 23974</strain>
    </source>
</reference>
<dbReference type="RefSeq" id="WP_184241777.1">
    <property type="nucleotide sequence ID" value="NZ_JACHNA010000001.1"/>
</dbReference>
<dbReference type="InterPro" id="IPR051448">
    <property type="entry name" value="CdaR-like_regulators"/>
</dbReference>
<proteinExistence type="predicted"/>
<evidence type="ECO:0000313" key="4">
    <source>
        <dbReference type="Proteomes" id="UP000540191"/>
    </source>
</evidence>
<name>A0A7W7GQ00_9MICC</name>
<dbReference type="Pfam" id="PF13556">
    <property type="entry name" value="HTH_30"/>
    <property type="match status" value="1"/>
</dbReference>
<evidence type="ECO:0000313" key="3">
    <source>
        <dbReference type="EMBL" id="MBB4736137.1"/>
    </source>
</evidence>
<gene>
    <name evidence="3" type="ORF">HDA30_001645</name>
</gene>
<dbReference type="EMBL" id="JACHNA010000001">
    <property type="protein sequence ID" value="MBB4736137.1"/>
    <property type="molecule type" value="Genomic_DNA"/>
</dbReference>
<protein>
    <recommendedName>
        <fullName evidence="5">PucR family transcriptional regulator</fullName>
    </recommendedName>
</protein>
<evidence type="ECO:0000259" key="1">
    <source>
        <dbReference type="Pfam" id="PF13556"/>
    </source>
</evidence>
<dbReference type="PANTHER" id="PTHR33744:SF1">
    <property type="entry name" value="DNA-BINDING TRANSCRIPTIONAL ACTIVATOR ADER"/>
    <property type="match status" value="1"/>
</dbReference>
<keyword evidence="4" id="KW-1185">Reference proteome</keyword>
<dbReference type="Pfam" id="PF25906">
    <property type="entry name" value="PucR-like_N"/>
    <property type="match status" value="1"/>
</dbReference>